<proteinExistence type="predicted"/>
<name>A0A0E9VKM0_ANGAN</name>
<evidence type="ECO:0000313" key="1">
    <source>
        <dbReference type="EMBL" id="JAH78571.1"/>
    </source>
</evidence>
<reference evidence="1" key="2">
    <citation type="journal article" date="2015" name="Fish Shellfish Immunol.">
        <title>Early steps in the European eel (Anguilla anguilla)-Vibrio vulnificus interaction in the gills: Role of the RtxA13 toxin.</title>
        <authorList>
            <person name="Callol A."/>
            <person name="Pajuelo D."/>
            <person name="Ebbesson L."/>
            <person name="Teles M."/>
            <person name="MacKenzie S."/>
            <person name="Amaro C."/>
        </authorList>
    </citation>
    <scope>NUCLEOTIDE SEQUENCE</scope>
</reference>
<protein>
    <submittedName>
        <fullName evidence="1">Uncharacterized protein</fullName>
    </submittedName>
</protein>
<dbReference type="AlphaFoldDB" id="A0A0E9VKM0"/>
<sequence>MSLFRPHCSPQWLCRESSAVIISTVNSHTC</sequence>
<dbReference type="EMBL" id="GBXM01030006">
    <property type="protein sequence ID" value="JAH78571.1"/>
    <property type="molecule type" value="Transcribed_RNA"/>
</dbReference>
<reference evidence="1" key="1">
    <citation type="submission" date="2014-11" db="EMBL/GenBank/DDBJ databases">
        <authorList>
            <person name="Amaro Gonzalez C."/>
        </authorList>
    </citation>
    <scope>NUCLEOTIDE SEQUENCE</scope>
</reference>
<accession>A0A0E9VKM0</accession>
<organism evidence="1">
    <name type="scientific">Anguilla anguilla</name>
    <name type="common">European freshwater eel</name>
    <name type="synonym">Muraena anguilla</name>
    <dbReference type="NCBI Taxonomy" id="7936"/>
    <lineage>
        <taxon>Eukaryota</taxon>
        <taxon>Metazoa</taxon>
        <taxon>Chordata</taxon>
        <taxon>Craniata</taxon>
        <taxon>Vertebrata</taxon>
        <taxon>Euteleostomi</taxon>
        <taxon>Actinopterygii</taxon>
        <taxon>Neopterygii</taxon>
        <taxon>Teleostei</taxon>
        <taxon>Anguilliformes</taxon>
        <taxon>Anguillidae</taxon>
        <taxon>Anguilla</taxon>
    </lineage>
</organism>